<evidence type="ECO:0000313" key="2">
    <source>
        <dbReference type="EMBL" id="QDT95904.1"/>
    </source>
</evidence>
<dbReference type="InterPro" id="IPR036388">
    <property type="entry name" value="WH-like_DNA-bd_sf"/>
</dbReference>
<dbReference type="Proteomes" id="UP000318704">
    <property type="component" value="Chromosome"/>
</dbReference>
<dbReference type="Gene3D" id="1.10.10.10">
    <property type="entry name" value="Winged helix-like DNA-binding domain superfamily/Winged helix DNA-binding domain"/>
    <property type="match status" value="1"/>
</dbReference>
<evidence type="ECO:0000313" key="3">
    <source>
        <dbReference type="Proteomes" id="UP000318704"/>
    </source>
</evidence>
<protein>
    <submittedName>
        <fullName evidence="2">MarR family protein</fullName>
    </submittedName>
</protein>
<dbReference type="InterPro" id="IPR036390">
    <property type="entry name" value="WH_DNA-bd_sf"/>
</dbReference>
<dbReference type="AlphaFoldDB" id="A0A517VSA8"/>
<evidence type="ECO:0000259" key="1">
    <source>
        <dbReference type="PROSITE" id="PS50995"/>
    </source>
</evidence>
<reference evidence="2 3" key="1">
    <citation type="submission" date="2019-03" db="EMBL/GenBank/DDBJ databases">
        <title>Deep-cultivation of Planctomycetes and their phenomic and genomic characterization uncovers novel biology.</title>
        <authorList>
            <person name="Wiegand S."/>
            <person name="Jogler M."/>
            <person name="Boedeker C."/>
            <person name="Pinto D."/>
            <person name="Vollmers J."/>
            <person name="Rivas-Marin E."/>
            <person name="Kohn T."/>
            <person name="Peeters S.H."/>
            <person name="Heuer A."/>
            <person name="Rast P."/>
            <person name="Oberbeckmann S."/>
            <person name="Bunk B."/>
            <person name="Jeske O."/>
            <person name="Meyerdierks A."/>
            <person name="Storesund J.E."/>
            <person name="Kallscheuer N."/>
            <person name="Luecker S."/>
            <person name="Lage O.M."/>
            <person name="Pohl T."/>
            <person name="Merkel B.J."/>
            <person name="Hornburger P."/>
            <person name="Mueller R.-W."/>
            <person name="Bruemmer F."/>
            <person name="Labrenz M."/>
            <person name="Spormann A.M."/>
            <person name="Op den Camp H."/>
            <person name="Overmann J."/>
            <person name="Amann R."/>
            <person name="Jetten M.S.M."/>
            <person name="Mascher T."/>
            <person name="Medema M.H."/>
            <person name="Devos D.P."/>
            <person name="Kaster A.-K."/>
            <person name="Ovreas L."/>
            <person name="Rohde M."/>
            <person name="Galperin M.Y."/>
            <person name="Jogler C."/>
        </authorList>
    </citation>
    <scope>NUCLEOTIDE SEQUENCE [LARGE SCALE GENOMIC DNA]</scope>
    <source>
        <strain evidence="2 3">V144</strain>
    </source>
</reference>
<dbReference type="Pfam" id="PF12802">
    <property type="entry name" value="MarR_2"/>
    <property type="match status" value="1"/>
</dbReference>
<dbReference type="SUPFAM" id="SSF46785">
    <property type="entry name" value="Winged helix' DNA-binding domain"/>
    <property type="match status" value="1"/>
</dbReference>
<accession>A0A517VSA8</accession>
<dbReference type="PANTHER" id="PTHR33164">
    <property type="entry name" value="TRANSCRIPTIONAL REGULATOR, MARR FAMILY"/>
    <property type="match status" value="1"/>
</dbReference>
<dbReference type="KEGG" id="gaw:V144x_13530"/>
<dbReference type="GO" id="GO:0006950">
    <property type="term" value="P:response to stress"/>
    <property type="evidence" value="ECO:0007669"/>
    <property type="project" value="TreeGrafter"/>
</dbReference>
<dbReference type="InterPro" id="IPR039422">
    <property type="entry name" value="MarR/SlyA-like"/>
</dbReference>
<organism evidence="2 3">
    <name type="scientific">Gimesia aquarii</name>
    <dbReference type="NCBI Taxonomy" id="2527964"/>
    <lineage>
        <taxon>Bacteria</taxon>
        <taxon>Pseudomonadati</taxon>
        <taxon>Planctomycetota</taxon>
        <taxon>Planctomycetia</taxon>
        <taxon>Planctomycetales</taxon>
        <taxon>Planctomycetaceae</taxon>
        <taxon>Gimesia</taxon>
    </lineage>
</organism>
<dbReference type="PROSITE" id="PS50995">
    <property type="entry name" value="HTH_MARR_2"/>
    <property type="match status" value="1"/>
</dbReference>
<feature type="domain" description="HTH marR-type" evidence="1">
    <location>
        <begin position="11"/>
        <end position="145"/>
    </location>
</feature>
<dbReference type="SMART" id="SM00347">
    <property type="entry name" value="HTH_MARR"/>
    <property type="match status" value="1"/>
</dbReference>
<dbReference type="PANTHER" id="PTHR33164:SF99">
    <property type="entry name" value="MARR FAMILY REGULATORY PROTEIN"/>
    <property type="match status" value="1"/>
</dbReference>
<name>A0A517VSA8_9PLAN</name>
<sequence length="151" mass="16691">MTKDPSRTVKGQSLTELILEVFPLHGDILTAGDEIGAEFGLTSALWQVLGALEDAPHTVPQIGRAMGLTRQSVQRSINIMEHDGLVELIPNPDHKTSPLVQMSTKGRTAFQKVMRIQVLWSNKLAEGMKADELKTAIRVLHSLRESLNNEE</sequence>
<dbReference type="RefSeq" id="WP_144983131.1">
    <property type="nucleotide sequence ID" value="NZ_CP037920.1"/>
</dbReference>
<gene>
    <name evidence="2" type="ORF">V144x_13530</name>
</gene>
<dbReference type="GO" id="GO:0003700">
    <property type="term" value="F:DNA-binding transcription factor activity"/>
    <property type="evidence" value="ECO:0007669"/>
    <property type="project" value="InterPro"/>
</dbReference>
<dbReference type="EMBL" id="CP037920">
    <property type="protein sequence ID" value="QDT95904.1"/>
    <property type="molecule type" value="Genomic_DNA"/>
</dbReference>
<dbReference type="InterPro" id="IPR000835">
    <property type="entry name" value="HTH_MarR-typ"/>
</dbReference>
<proteinExistence type="predicted"/>